<dbReference type="KEGG" id="mmab:HQ865_06935"/>
<feature type="signal peptide" evidence="1">
    <location>
        <begin position="1"/>
        <end position="19"/>
    </location>
</feature>
<sequence>MKNIILTLLICVLSVAAKAQFGYNYSQYEFGLSAGINKAKTDFRIPKTGYAAMASFTYNYTPFINYIAELQVGGVKADSLSVIPGSALTFTNDYTTVSFRAQLQMGEIMDYSQSQFANFLKNIYVSGGVGVIYTDLKIYDSGFLSGESKGSNVFIPVKLGYEFKFFNSFNEPRMKLDFGYQRNLIMSDAFDGISYGSNKDSFSQFVIGLKFALGGETSYRKSITY</sequence>
<dbReference type="Proteomes" id="UP000505355">
    <property type="component" value="Chromosome"/>
</dbReference>
<dbReference type="RefSeq" id="WP_173414192.1">
    <property type="nucleotide sequence ID" value="NZ_CP054139.1"/>
</dbReference>
<feature type="chain" id="PRO_5028998925" description="Outer membrane protein beta-barrel domain-containing protein" evidence="1">
    <location>
        <begin position="20"/>
        <end position="225"/>
    </location>
</feature>
<evidence type="ECO:0008006" key="4">
    <source>
        <dbReference type="Google" id="ProtNLM"/>
    </source>
</evidence>
<gene>
    <name evidence="2" type="ORF">HQ865_06935</name>
</gene>
<evidence type="ECO:0000256" key="1">
    <source>
        <dbReference type="SAM" id="SignalP"/>
    </source>
</evidence>
<proteinExistence type="predicted"/>
<name>A0A7D4UCM5_9SPHI</name>
<dbReference type="EMBL" id="CP054139">
    <property type="protein sequence ID" value="QKJ29499.1"/>
    <property type="molecule type" value="Genomic_DNA"/>
</dbReference>
<dbReference type="AlphaFoldDB" id="A0A7D4UCM5"/>
<keyword evidence="1" id="KW-0732">Signal</keyword>
<dbReference type="InterPro" id="IPR011250">
    <property type="entry name" value="OMP/PagP_B-barrel"/>
</dbReference>
<evidence type="ECO:0000313" key="3">
    <source>
        <dbReference type="Proteomes" id="UP000505355"/>
    </source>
</evidence>
<organism evidence="2 3">
    <name type="scientific">Mucilaginibacter mali</name>
    <dbReference type="NCBI Taxonomy" id="2740462"/>
    <lineage>
        <taxon>Bacteria</taxon>
        <taxon>Pseudomonadati</taxon>
        <taxon>Bacteroidota</taxon>
        <taxon>Sphingobacteriia</taxon>
        <taxon>Sphingobacteriales</taxon>
        <taxon>Sphingobacteriaceae</taxon>
        <taxon>Mucilaginibacter</taxon>
    </lineage>
</organism>
<protein>
    <recommendedName>
        <fullName evidence="4">Outer membrane protein beta-barrel domain-containing protein</fullName>
    </recommendedName>
</protein>
<reference evidence="2 3" key="1">
    <citation type="submission" date="2020-05" db="EMBL/GenBank/DDBJ databases">
        <title>Mucilaginibacter mali sp. nov.</title>
        <authorList>
            <person name="Kim H.S."/>
            <person name="Lee K.C."/>
            <person name="Suh M.K."/>
            <person name="Kim J.-S."/>
            <person name="Han K.-I."/>
            <person name="Eom M.K."/>
            <person name="Shin Y.K."/>
            <person name="Lee J.-S."/>
        </authorList>
    </citation>
    <scope>NUCLEOTIDE SEQUENCE [LARGE SCALE GENOMIC DNA]</scope>
    <source>
        <strain evidence="2 3">G2-14</strain>
    </source>
</reference>
<evidence type="ECO:0000313" key="2">
    <source>
        <dbReference type="EMBL" id="QKJ29499.1"/>
    </source>
</evidence>
<keyword evidence="3" id="KW-1185">Reference proteome</keyword>
<accession>A0A7D4UCM5</accession>
<dbReference type="SUPFAM" id="SSF56925">
    <property type="entry name" value="OMPA-like"/>
    <property type="match status" value="1"/>
</dbReference>